<reference evidence="3" key="1">
    <citation type="journal article" date="2020" name="New Phytol.">
        <title>Comparative genomics reveals dynamic genome evolution in host specialist ectomycorrhizal fungi.</title>
        <authorList>
            <person name="Lofgren L.A."/>
            <person name="Nguyen N.H."/>
            <person name="Vilgalys R."/>
            <person name="Ruytinx J."/>
            <person name="Liao H.L."/>
            <person name="Branco S."/>
            <person name="Kuo A."/>
            <person name="LaButti K."/>
            <person name="Lipzen A."/>
            <person name="Andreopoulos W."/>
            <person name="Pangilinan J."/>
            <person name="Riley R."/>
            <person name="Hundley H."/>
            <person name="Na H."/>
            <person name="Barry K."/>
            <person name="Grigoriev I.V."/>
            <person name="Stajich J.E."/>
            <person name="Kennedy P.G."/>
        </authorList>
    </citation>
    <scope>NUCLEOTIDE SEQUENCE</scope>
    <source>
        <strain evidence="3">FC423</strain>
    </source>
</reference>
<dbReference type="GeneID" id="64704982"/>
<gene>
    <name evidence="3" type="ORF">F5147DRAFT_781952</name>
</gene>
<evidence type="ECO:0000256" key="1">
    <source>
        <dbReference type="SAM" id="MobiDB-lite"/>
    </source>
</evidence>
<evidence type="ECO:0000313" key="3">
    <source>
        <dbReference type="EMBL" id="KAG2085580.1"/>
    </source>
</evidence>
<dbReference type="EMBL" id="JABBWM010000165">
    <property type="protein sequence ID" value="KAG2085580.1"/>
    <property type="molecule type" value="Genomic_DNA"/>
</dbReference>
<proteinExistence type="predicted"/>
<feature type="region of interest" description="Disordered" evidence="1">
    <location>
        <begin position="40"/>
        <end position="181"/>
    </location>
</feature>
<keyword evidence="4" id="KW-1185">Reference proteome</keyword>
<dbReference type="Proteomes" id="UP000823399">
    <property type="component" value="Unassembled WGS sequence"/>
</dbReference>
<feature type="region of interest" description="Disordered" evidence="1">
    <location>
        <begin position="196"/>
        <end position="222"/>
    </location>
</feature>
<dbReference type="Pfam" id="PF20149">
    <property type="entry name" value="DUF6532"/>
    <property type="match status" value="1"/>
</dbReference>
<dbReference type="OrthoDB" id="2668336at2759"/>
<feature type="compositionally biased region" description="Polar residues" evidence="1">
    <location>
        <begin position="247"/>
        <end position="260"/>
    </location>
</feature>
<dbReference type="AlphaFoldDB" id="A0A9P7JLN4"/>
<dbReference type="InterPro" id="IPR045341">
    <property type="entry name" value="DUF6532"/>
</dbReference>
<feature type="region of interest" description="Disordered" evidence="1">
    <location>
        <begin position="241"/>
        <end position="267"/>
    </location>
</feature>
<name>A0A9P7JLN4_9AGAM</name>
<organism evidence="3 4">
    <name type="scientific">Suillus discolor</name>
    <dbReference type="NCBI Taxonomy" id="1912936"/>
    <lineage>
        <taxon>Eukaryota</taxon>
        <taxon>Fungi</taxon>
        <taxon>Dikarya</taxon>
        <taxon>Basidiomycota</taxon>
        <taxon>Agaricomycotina</taxon>
        <taxon>Agaricomycetes</taxon>
        <taxon>Agaricomycetidae</taxon>
        <taxon>Boletales</taxon>
        <taxon>Suillineae</taxon>
        <taxon>Suillaceae</taxon>
        <taxon>Suillus</taxon>
    </lineage>
</organism>
<sequence length="563" mass="62466">MYWVFRNGEGWKKSAWVPQRSFILLSLKNKEIIINDLPRQDQEARGAKKKAIKNAVWKQDKPRHKNATVTSGQDHPAPKKRTGASPAPTPSRNSSSTGKSNRTVASRKPSTLKRHRDMVESDTDDDLLEAPLMVEDVALPKDEDEQSADSDASLPRDKPSRDGLLTDSDGNESSATDGEDEDLAAMRLSDEVMSVVTNKQQVASKSRGTSKAELARDRKQAVETPTWANLDVECAVSESIEDPLTGGDSSEFQLSDNKGTAPTRKLTSDAKTRSIASLVKTESGKVKLLDQNLETRRVLQSAIVEVKCHLYFANGYPELVDKNQVTLQALIVVAEKRGAHSIKERLQSDEQYASQLGSLVDARVPILRRELKEDACAHADGYFRLGHTDTGKAAARRLLDKFAYIYALKFDINNEASPIGKKPYQGELLIFVIYWQLFHSSKSIAIKFAECFVEIANNKGQRPEVPIPLLALVATAVYAALLWKSQGSSSKFNFTGNLFSETYNYHVRFLEKLKKDAPAKFHCMMADIYEAAQKLRYSGAAAGGHAAELEAFELLDLDNMEED</sequence>
<protein>
    <recommendedName>
        <fullName evidence="2">DUF6532 domain-containing protein</fullName>
    </recommendedName>
</protein>
<comment type="caution">
    <text evidence="3">The sequence shown here is derived from an EMBL/GenBank/DDBJ whole genome shotgun (WGS) entry which is preliminary data.</text>
</comment>
<feature type="compositionally biased region" description="Polar residues" evidence="1">
    <location>
        <begin position="90"/>
        <end position="104"/>
    </location>
</feature>
<feature type="domain" description="DUF6532" evidence="2">
    <location>
        <begin position="302"/>
        <end position="513"/>
    </location>
</feature>
<accession>A0A9P7JLN4</accession>
<evidence type="ECO:0000259" key="2">
    <source>
        <dbReference type="Pfam" id="PF20149"/>
    </source>
</evidence>
<feature type="compositionally biased region" description="Polar residues" evidence="1">
    <location>
        <begin position="196"/>
        <end position="209"/>
    </location>
</feature>
<dbReference type="RefSeq" id="XP_041284698.1">
    <property type="nucleotide sequence ID" value="XM_041442723.1"/>
</dbReference>
<evidence type="ECO:0000313" key="4">
    <source>
        <dbReference type="Proteomes" id="UP000823399"/>
    </source>
</evidence>